<evidence type="ECO:0000313" key="1">
    <source>
        <dbReference type="EMBL" id="CAI5759987.1"/>
    </source>
</evidence>
<dbReference type="AlphaFoldDB" id="A0A9W4TZP7"/>
<protein>
    <submittedName>
        <fullName evidence="1">Uncharacterized protein</fullName>
    </submittedName>
</protein>
<organism evidence="1 2">
    <name type="scientific">Candida verbasci</name>
    <dbReference type="NCBI Taxonomy" id="1227364"/>
    <lineage>
        <taxon>Eukaryota</taxon>
        <taxon>Fungi</taxon>
        <taxon>Dikarya</taxon>
        <taxon>Ascomycota</taxon>
        <taxon>Saccharomycotina</taxon>
        <taxon>Pichiomycetes</taxon>
        <taxon>Debaryomycetaceae</taxon>
        <taxon>Candida/Lodderomyces clade</taxon>
        <taxon>Candida</taxon>
    </lineage>
</organism>
<name>A0A9W4TZP7_9ASCO</name>
<dbReference type="Proteomes" id="UP001152885">
    <property type="component" value="Unassembled WGS sequence"/>
</dbReference>
<comment type="caution">
    <text evidence="1">The sequence shown here is derived from an EMBL/GenBank/DDBJ whole genome shotgun (WGS) entry which is preliminary data.</text>
</comment>
<dbReference type="EMBL" id="CANTUO010000005">
    <property type="protein sequence ID" value="CAI5759987.1"/>
    <property type="molecule type" value="Genomic_DNA"/>
</dbReference>
<reference evidence="1" key="1">
    <citation type="submission" date="2022-12" db="EMBL/GenBank/DDBJ databases">
        <authorList>
            <person name="Brejova B."/>
        </authorList>
    </citation>
    <scope>NUCLEOTIDE SEQUENCE</scope>
</reference>
<proteinExistence type="predicted"/>
<evidence type="ECO:0000313" key="2">
    <source>
        <dbReference type="Proteomes" id="UP001152885"/>
    </source>
</evidence>
<sequence length="99" mass="11456">MRSHGSPMSHKIIVGLIATFLGGYVTYKTGSDFEFVKFEPRREEEIEKLKKDGKNPFEVKFLDQVSLNLKPEAEARILKKMKEEQERKLALEKEQTNGN</sequence>
<dbReference type="OrthoDB" id="4084571at2759"/>
<gene>
    <name evidence="1" type="ORF">CANVERA_P4499</name>
</gene>
<keyword evidence="2" id="KW-1185">Reference proteome</keyword>
<accession>A0A9W4TZP7</accession>